<evidence type="ECO:0000313" key="5">
    <source>
        <dbReference type="Proteomes" id="UP001054889"/>
    </source>
</evidence>
<accession>A0AAV5EH16</accession>
<organism evidence="4 5">
    <name type="scientific">Eleusine coracana subsp. coracana</name>
    <dbReference type="NCBI Taxonomy" id="191504"/>
    <lineage>
        <taxon>Eukaryota</taxon>
        <taxon>Viridiplantae</taxon>
        <taxon>Streptophyta</taxon>
        <taxon>Embryophyta</taxon>
        <taxon>Tracheophyta</taxon>
        <taxon>Spermatophyta</taxon>
        <taxon>Magnoliopsida</taxon>
        <taxon>Liliopsida</taxon>
        <taxon>Poales</taxon>
        <taxon>Poaceae</taxon>
        <taxon>PACMAD clade</taxon>
        <taxon>Chloridoideae</taxon>
        <taxon>Cynodonteae</taxon>
        <taxon>Eleusininae</taxon>
        <taxon>Eleusine</taxon>
    </lineage>
</organism>
<protein>
    <submittedName>
        <fullName evidence="4">Uncharacterized protein</fullName>
    </submittedName>
</protein>
<dbReference type="Proteomes" id="UP001054889">
    <property type="component" value="Unassembled WGS sequence"/>
</dbReference>
<name>A0AAV5EH16_ELECO</name>
<feature type="region of interest" description="Disordered" evidence="1">
    <location>
        <begin position="259"/>
        <end position="300"/>
    </location>
</feature>
<feature type="compositionally biased region" description="Low complexity" evidence="1">
    <location>
        <begin position="278"/>
        <end position="294"/>
    </location>
</feature>
<evidence type="ECO:0000313" key="4">
    <source>
        <dbReference type="EMBL" id="GJN21807.1"/>
    </source>
</evidence>
<feature type="compositionally biased region" description="Low complexity" evidence="1">
    <location>
        <begin position="91"/>
        <end position="104"/>
    </location>
</feature>
<evidence type="ECO:0000256" key="1">
    <source>
        <dbReference type="SAM" id="MobiDB-lite"/>
    </source>
</evidence>
<sequence length="801" mass="88584">MGCKGSKLEDQEAVALCRGRANLLAAAVRHRYALADAHGDLADSMASVAAALHLLMTASPHPALALPTARKGEDAPPQEPGASSHIDFATSSSDSDSGSSASSSPRRRVDHHLPHPHPHHHHLPHHPTAALPHPHYGYGYAAPEPPFGVYAPGSLRVYYARSRPPPPSVAVEQRAAAPERVYFGYSADRGYPQHLSYGEPARAGRMVTPPPPSPPRESSWDFFNVFGDYDNYYYDADGGAGAAGYTPGRNSWEVRREEGIPDLEEEDVVVKQVDSEYSAPGSGARSRRSSLGGATEADQVENSVAEKEVMGDVAHQQATAQRNVAASVPAPRGAAEGPDVAGQIKQHFVRASDAARALAPILEVGRRKHHSRSSVYHVVSSRMVSAIAVPHPDNGPVELLDVGEEKVMGGRSLSLTLQKLYIWEKKLYHEVKAEEKMRLLLAKNSKRLKFLDLKGAETDKIDKTRNLVKKLSTKIRISMRVISKVSRKINRIRDDELWPQINALVQGYALLFCPAYLGILVRFYHEYLNRASGDSNCVHSITLDIFAKAYAHPETDHPLCRFVRMWQDKLECYQIQCQVMSGAKDLDLVSGRSNRESAMELELELIKWIVSFSCWVNLQRSFVKALNGWLALCLNYKAEETADGVPPSPGRVGAPRVFVVCNRWSQAMDRISEKEVVTSLQALVSTVRKLSAQHTVEQTEQLIAIREREKWNRILERKTLEINKEADTLNKKLALVPGRQNLLPSAHTYKEHHLEASSLQASLGRVVQALESFASNSVKAFEEILRHAEGERAQRENAKAS</sequence>
<feature type="domain" description="DUF632" evidence="2">
    <location>
        <begin position="340"/>
        <end position="508"/>
    </location>
</feature>
<reference evidence="4" key="1">
    <citation type="journal article" date="2018" name="DNA Res.">
        <title>Multiple hybrid de novo genome assembly of finger millet, an orphan allotetraploid crop.</title>
        <authorList>
            <person name="Hatakeyama M."/>
            <person name="Aluri S."/>
            <person name="Balachadran M.T."/>
            <person name="Sivarajan S.R."/>
            <person name="Patrignani A."/>
            <person name="Gruter S."/>
            <person name="Poveda L."/>
            <person name="Shimizu-Inatsugi R."/>
            <person name="Baeten J."/>
            <person name="Francoijs K.J."/>
            <person name="Nataraja K.N."/>
            <person name="Reddy Y.A.N."/>
            <person name="Phadnis S."/>
            <person name="Ravikumar R.L."/>
            <person name="Schlapbach R."/>
            <person name="Sreeman S.M."/>
            <person name="Shimizu K.K."/>
        </authorList>
    </citation>
    <scope>NUCLEOTIDE SEQUENCE</scope>
</reference>
<dbReference type="Pfam" id="PF04783">
    <property type="entry name" value="DUF630"/>
    <property type="match status" value="1"/>
</dbReference>
<proteinExistence type="predicted"/>
<dbReference type="AlphaFoldDB" id="A0AAV5EH16"/>
<dbReference type="InterPro" id="IPR006867">
    <property type="entry name" value="DUF632"/>
</dbReference>
<feature type="region of interest" description="Disordered" evidence="1">
    <location>
        <begin position="66"/>
        <end position="130"/>
    </location>
</feature>
<dbReference type="PANTHER" id="PTHR21450">
    <property type="entry name" value="PROTEIN ALTERED PHOSPHATE STARVATION RESPONSE 1"/>
    <property type="match status" value="1"/>
</dbReference>
<feature type="compositionally biased region" description="Basic residues" evidence="1">
    <location>
        <begin position="105"/>
        <end position="125"/>
    </location>
</feature>
<feature type="domain" description="DUF632" evidence="2">
    <location>
        <begin position="561"/>
        <end position="688"/>
    </location>
</feature>
<reference evidence="4" key="2">
    <citation type="submission" date="2021-12" db="EMBL/GenBank/DDBJ databases">
        <title>Resequencing data analysis of finger millet.</title>
        <authorList>
            <person name="Hatakeyama M."/>
            <person name="Aluri S."/>
            <person name="Balachadran M.T."/>
            <person name="Sivarajan S.R."/>
            <person name="Poveda L."/>
            <person name="Shimizu-Inatsugi R."/>
            <person name="Schlapbach R."/>
            <person name="Sreeman S.M."/>
            <person name="Shimizu K.K."/>
        </authorList>
    </citation>
    <scope>NUCLEOTIDE SEQUENCE</scope>
</reference>
<dbReference type="PANTHER" id="PTHR21450:SF41">
    <property type="entry name" value="RNA POLYMERASE SUBUNIT BETA, PUTATIVE (DUF630 AND DUF632)-RELATED"/>
    <property type="match status" value="1"/>
</dbReference>
<keyword evidence="5" id="KW-1185">Reference proteome</keyword>
<dbReference type="EMBL" id="BQKI01000075">
    <property type="protein sequence ID" value="GJN21807.1"/>
    <property type="molecule type" value="Genomic_DNA"/>
</dbReference>
<feature type="domain" description="DUF630" evidence="3">
    <location>
        <begin position="1"/>
        <end position="54"/>
    </location>
</feature>
<dbReference type="InterPro" id="IPR006868">
    <property type="entry name" value="DUF630"/>
</dbReference>
<gene>
    <name evidence="4" type="primary">gb09323</name>
    <name evidence="4" type="ORF">PR202_gb09323</name>
</gene>
<comment type="caution">
    <text evidence="4">The sequence shown here is derived from an EMBL/GenBank/DDBJ whole genome shotgun (WGS) entry which is preliminary data.</text>
</comment>
<evidence type="ECO:0000259" key="3">
    <source>
        <dbReference type="Pfam" id="PF04783"/>
    </source>
</evidence>
<dbReference type="Pfam" id="PF04782">
    <property type="entry name" value="DUF632"/>
    <property type="match status" value="2"/>
</dbReference>
<evidence type="ECO:0000259" key="2">
    <source>
        <dbReference type="Pfam" id="PF04782"/>
    </source>
</evidence>